<sequence length="95" mass="10297">MSIIKKNIASALAKSMDITYVQALAITHDFFDQIKQTLASGESVKLSSFGNFVIKEKSARPGRNPKTGEVVEISARKVVVFKSGPKLKSATQKGK</sequence>
<accession>A0A6N0HP17</accession>
<evidence type="ECO:0000256" key="3">
    <source>
        <dbReference type="ARBA" id="ARBA00022845"/>
    </source>
</evidence>
<dbReference type="InterPro" id="IPR000119">
    <property type="entry name" value="Hist_DNA-bd"/>
</dbReference>
<dbReference type="KEGG" id="reo:HUE58_03110"/>
<dbReference type="GO" id="GO:0006355">
    <property type="term" value="P:regulation of DNA-templated transcription"/>
    <property type="evidence" value="ECO:0007669"/>
    <property type="project" value="InterPro"/>
</dbReference>
<dbReference type="SUPFAM" id="SSF47729">
    <property type="entry name" value="IHF-like DNA-binding proteins"/>
    <property type="match status" value="1"/>
</dbReference>
<dbReference type="SMART" id="SM00411">
    <property type="entry name" value="BHL"/>
    <property type="match status" value="1"/>
</dbReference>
<comment type="similarity">
    <text evidence="1 8">Belongs to the bacterial histone-like protein family.</text>
</comment>
<evidence type="ECO:0000256" key="7">
    <source>
        <dbReference type="ARBA" id="ARBA00023172"/>
    </source>
</evidence>
<dbReference type="InterPro" id="IPR020816">
    <property type="entry name" value="Histone-like_DNA-bd_CS"/>
</dbReference>
<evidence type="ECO:0000256" key="4">
    <source>
        <dbReference type="ARBA" id="ARBA00023015"/>
    </source>
</evidence>
<dbReference type="PROSITE" id="PS00045">
    <property type="entry name" value="HISTONE_LIKE"/>
    <property type="match status" value="1"/>
</dbReference>
<dbReference type="Proteomes" id="UP000509429">
    <property type="component" value="Chromosome"/>
</dbReference>
<proteinExistence type="inferred from homology"/>
<evidence type="ECO:0000313" key="10">
    <source>
        <dbReference type="Proteomes" id="UP000509429"/>
    </source>
</evidence>
<dbReference type="CDD" id="cd13835">
    <property type="entry name" value="IHF_A"/>
    <property type="match status" value="1"/>
</dbReference>
<dbReference type="PRINTS" id="PR01727">
    <property type="entry name" value="DNABINDINGHU"/>
</dbReference>
<gene>
    <name evidence="9" type="ORF">HUE58_03110</name>
</gene>
<organism evidence="9 10">
    <name type="scientific">Candidatus Ruthia endofausta</name>
    <dbReference type="NCBI Taxonomy" id="2738852"/>
    <lineage>
        <taxon>Bacteria</taxon>
        <taxon>Pseudomonadati</taxon>
        <taxon>Pseudomonadota</taxon>
        <taxon>Gammaproteobacteria</taxon>
        <taxon>Candidatus Pseudothioglobaceae</taxon>
        <taxon>Candidatus Ruthturnera</taxon>
    </lineage>
</organism>
<keyword evidence="4" id="KW-0805">Transcription regulation</keyword>
<dbReference type="InterPro" id="IPR005684">
    <property type="entry name" value="IHF_alpha"/>
</dbReference>
<evidence type="ECO:0000313" key="9">
    <source>
        <dbReference type="EMBL" id="QKQ24149.1"/>
    </source>
</evidence>
<evidence type="ECO:0000256" key="2">
    <source>
        <dbReference type="ARBA" id="ARBA00018329"/>
    </source>
</evidence>
<keyword evidence="3" id="KW-0810">Translation regulation</keyword>
<dbReference type="PANTHER" id="PTHR33175">
    <property type="entry name" value="DNA-BINDING PROTEIN HU"/>
    <property type="match status" value="1"/>
</dbReference>
<evidence type="ECO:0000256" key="1">
    <source>
        <dbReference type="ARBA" id="ARBA00010529"/>
    </source>
</evidence>
<keyword evidence="5" id="KW-0238">DNA-binding</keyword>
<evidence type="ECO:0000256" key="8">
    <source>
        <dbReference type="RuleBase" id="RU003939"/>
    </source>
</evidence>
<dbReference type="GO" id="GO:0003677">
    <property type="term" value="F:DNA binding"/>
    <property type="evidence" value="ECO:0007669"/>
    <property type="project" value="UniProtKB-KW"/>
</dbReference>
<keyword evidence="6" id="KW-0804">Transcription</keyword>
<dbReference type="GO" id="GO:0009893">
    <property type="term" value="P:positive regulation of metabolic process"/>
    <property type="evidence" value="ECO:0007669"/>
    <property type="project" value="UniProtKB-ARBA"/>
</dbReference>
<name>A0A6N0HP17_9GAMM</name>
<keyword evidence="10" id="KW-1185">Reference proteome</keyword>
<dbReference type="PANTHER" id="PTHR33175:SF2">
    <property type="entry name" value="INTEGRATION HOST FACTOR SUBUNIT ALPHA"/>
    <property type="match status" value="1"/>
</dbReference>
<dbReference type="AlphaFoldDB" id="A0A6N0HP17"/>
<dbReference type="GO" id="GO:0005829">
    <property type="term" value="C:cytosol"/>
    <property type="evidence" value="ECO:0007669"/>
    <property type="project" value="TreeGrafter"/>
</dbReference>
<evidence type="ECO:0000256" key="6">
    <source>
        <dbReference type="ARBA" id="ARBA00023163"/>
    </source>
</evidence>
<reference evidence="9 10" key="1">
    <citation type="submission" date="2020-05" db="EMBL/GenBank/DDBJ databases">
        <title>Horizontal transmission and recombination maintain forever young bacterial symbiont genomes.</title>
        <authorList>
            <person name="Russell S.L."/>
            <person name="Pepper-Tunick E."/>
            <person name="Svedberg J."/>
            <person name="Byrne A."/>
            <person name="Ruelas Castillo J."/>
            <person name="Vollmers C."/>
            <person name="Beinart R.A."/>
            <person name="Corbett-Detig R."/>
        </authorList>
    </citation>
    <scope>NUCLEOTIDE SEQUENCE [LARGE SCALE GENOMIC DNA]</scope>
    <source>
        <strain evidence="9">JDF_Ridge</strain>
    </source>
</reference>
<dbReference type="RefSeq" id="WP_174605588.1">
    <property type="nucleotide sequence ID" value="NZ_CP054490.1"/>
</dbReference>
<dbReference type="Pfam" id="PF00216">
    <property type="entry name" value="Bac_DNA_binding"/>
    <property type="match status" value="1"/>
</dbReference>
<dbReference type="EMBL" id="CP054490">
    <property type="protein sequence ID" value="QKQ24149.1"/>
    <property type="molecule type" value="Genomic_DNA"/>
</dbReference>
<dbReference type="Gene3D" id="4.10.520.10">
    <property type="entry name" value="IHF-like DNA-binding proteins"/>
    <property type="match status" value="1"/>
</dbReference>
<dbReference type="GO" id="GO:0030527">
    <property type="term" value="F:structural constituent of chromatin"/>
    <property type="evidence" value="ECO:0007669"/>
    <property type="project" value="InterPro"/>
</dbReference>
<dbReference type="GO" id="GO:0006417">
    <property type="term" value="P:regulation of translation"/>
    <property type="evidence" value="ECO:0007669"/>
    <property type="project" value="UniProtKB-KW"/>
</dbReference>
<dbReference type="GO" id="GO:0006310">
    <property type="term" value="P:DNA recombination"/>
    <property type="evidence" value="ECO:0007669"/>
    <property type="project" value="UniProtKB-KW"/>
</dbReference>
<keyword evidence="7" id="KW-0233">DNA recombination</keyword>
<evidence type="ECO:0000256" key="5">
    <source>
        <dbReference type="ARBA" id="ARBA00023125"/>
    </source>
</evidence>
<protein>
    <recommendedName>
        <fullName evidence="2">Integration host factor subunit alpha</fullName>
    </recommendedName>
</protein>
<dbReference type="InterPro" id="IPR010992">
    <property type="entry name" value="IHF-like_DNA-bd_dom_sf"/>
</dbReference>